<reference evidence="10" key="1">
    <citation type="journal article" date="2019" name="Int. J. Syst. Evol. Microbiol.">
        <title>The Global Catalogue of Microorganisms (GCM) 10K type strain sequencing project: providing services to taxonomists for standard genome sequencing and annotation.</title>
        <authorList>
            <consortium name="The Broad Institute Genomics Platform"/>
            <consortium name="The Broad Institute Genome Sequencing Center for Infectious Disease"/>
            <person name="Wu L."/>
            <person name="Ma J."/>
        </authorList>
    </citation>
    <scope>NUCLEOTIDE SEQUENCE [LARGE SCALE GENOMIC DNA]</scope>
    <source>
        <strain evidence="10">JCM 16545</strain>
    </source>
</reference>
<dbReference type="InterPro" id="IPR036890">
    <property type="entry name" value="HATPase_C_sf"/>
</dbReference>
<evidence type="ECO:0000313" key="10">
    <source>
        <dbReference type="Proteomes" id="UP001597369"/>
    </source>
</evidence>
<feature type="domain" description="Histidine kinase" evidence="8">
    <location>
        <begin position="436"/>
        <end position="651"/>
    </location>
</feature>
<keyword evidence="9" id="KW-0067">ATP-binding</keyword>
<evidence type="ECO:0000256" key="1">
    <source>
        <dbReference type="ARBA" id="ARBA00000085"/>
    </source>
</evidence>
<dbReference type="SUPFAM" id="SSF47384">
    <property type="entry name" value="Homodimeric domain of signal transducing histidine kinase"/>
    <property type="match status" value="1"/>
</dbReference>
<keyword evidence="9" id="KW-0547">Nucleotide-binding</keyword>
<dbReference type="InterPro" id="IPR005467">
    <property type="entry name" value="His_kinase_dom"/>
</dbReference>
<keyword evidence="7" id="KW-0732">Signal</keyword>
<dbReference type="Gene3D" id="3.30.565.10">
    <property type="entry name" value="Histidine kinase-like ATPase, C-terminal domain"/>
    <property type="match status" value="1"/>
</dbReference>
<evidence type="ECO:0000256" key="6">
    <source>
        <dbReference type="SAM" id="Phobius"/>
    </source>
</evidence>
<dbReference type="PROSITE" id="PS50109">
    <property type="entry name" value="HIS_KIN"/>
    <property type="match status" value="1"/>
</dbReference>
<gene>
    <name evidence="9" type="ORF">ACFSKU_17250</name>
</gene>
<evidence type="ECO:0000256" key="7">
    <source>
        <dbReference type="SAM" id="SignalP"/>
    </source>
</evidence>
<dbReference type="Gene3D" id="1.25.40.10">
    <property type="entry name" value="Tetratricopeptide repeat domain"/>
    <property type="match status" value="1"/>
</dbReference>
<comment type="caution">
    <text evidence="9">The sequence shown here is derived from an EMBL/GenBank/DDBJ whole genome shotgun (WGS) entry which is preliminary data.</text>
</comment>
<dbReference type="PROSITE" id="PS50005">
    <property type="entry name" value="TPR"/>
    <property type="match status" value="1"/>
</dbReference>
<keyword evidence="5" id="KW-0175">Coiled coil</keyword>
<evidence type="ECO:0000259" key="8">
    <source>
        <dbReference type="PROSITE" id="PS50109"/>
    </source>
</evidence>
<evidence type="ECO:0000256" key="5">
    <source>
        <dbReference type="SAM" id="Coils"/>
    </source>
</evidence>
<dbReference type="RefSeq" id="WP_229958984.1">
    <property type="nucleotide sequence ID" value="NZ_JAJJWI010000004.1"/>
</dbReference>
<keyword evidence="10" id="KW-1185">Reference proteome</keyword>
<dbReference type="InterPro" id="IPR003594">
    <property type="entry name" value="HATPase_dom"/>
</dbReference>
<keyword evidence="6" id="KW-1133">Transmembrane helix</keyword>
<dbReference type="Pfam" id="PF02518">
    <property type="entry name" value="HATPase_c"/>
    <property type="match status" value="1"/>
</dbReference>
<proteinExistence type="predicted"/>
<dbReference type="InterPro" id="IPR004358">
    <property type="entry name" value="Sig_transdc_His_kin-like_C"/>
</dbReference>
<dbReference type="InterPro" id="IPR019734">
    <property type="entry name" value="TPR_rpt"/>
</dbReference>
<dbReference type="Proteomes" id="UP001597369">
    <property type="component" value="Unassembled WGS sequence"/>
</dbReference>
<accession>A0ABW4X1T9</accession>
<feature type="signal peptide" evidence="7">
    <location>
        <begin position="1"/>
        <end position="17"/>
    </location>
</feature>
<dbReference type="Gene3D" id="1.10.287.130">
    <property type="match status" value="1"/>
</dbReference>
<evidence type="ECO:0000256" key="2">
    <source>
        <dbReference type="ARBA" id="ARBA00012438"/>
    </source>
</evidence>
<evidence type="ECO:0000256" key="3">
    <source>
        <dbReference type="ARBA" id="ARBA00022553"/>
    </source>
</evidence>
<dbReference type="EMBL" id="JBHUHV010000054">
    <property type="protein sequence ID" value="MFD2068639.1"/>
    <property type="molecule type" value="Genomic_DNA"/>
</dbReference>
<dbReference type="InterPro" id="IPR011990">
    <property type="entry name" value="TPR-like_helical_dom_sf"/>
</dbReference>
<feature type="repeat" description="TPR" evidence="4">
    <location>
        <begin position="158"/>
        <end position="191"/>
    </location>
</feature>
<feature type="transmembrane region" description="Helical" evidence="6">
    <location>
        <begin position="355"/>
        <end position="377"/>
    </location>
</feature>
<sequence length="674" mass="75216">MKRLLLVLMLLSGSLQAQNKLTDSLDFALSKAANDTSKVELYCKLSKQYVLTDAKKADEYASSARALAAKINFPKGEAKALNLTGNSLLIMGNYDMALNSHFDALKIGEQIADTTILADSYLGLGIIYHKMNDVERAFRYCGNAAAYAKKVNYKYGLARACNSIGVLYQAKKEYKLALRYFQKAVKLQEELGDKRLLGVALLNVGDLHLYLDNPANGLPYLFQALRINEEIQNKMIQVTTLKGISKLYLATGKQQEALKYGKRSYKMALETGSSKKLSESAQLLHQIYASLQDYKQAYKYSTAYIEHNGMLDLENQKRIEAETTAKYETEKKELENQKLKAEKVGHATAMRHQRVILAASIIILFLMVGLVLVLFFSRKRLKEAHLKLKEVNSDVQAKNVKIGRQKDEIVSQSRILKMQNEQLEKHSLFKNKIFTIISHDLRGPFLSVKAILSLVQQKNLSERDVTHIFGLLSKDMDVSLNMLNNLLVWSKAQMEANTLQLQPLELLPVIDENMQVAAAHAEAKSIKLTQEVEPHVVALADKERLSFVLRNLLMNAIKFSYEGGEVMVKARASETGVTLAVCDYGKGISEINIPKLFTDQRYTTLGTAKEKGTGLGLMLCKEFVESLHGSIAIESEEGKGSVFTVTLPKADFEGVQEQKQTLTATASCTLQAVS</sequence>
<dbReference type="SUPFAM" id="SSF55874">
    <property type="entry name" value="ATPase domain of HSP90 chaperone/DNA topoisomerase II/histidine kinase"/>
    <property type="match status" value="1"/>
</dbReference>
<keyword evidence="6" id="KW-0472">Membrane</keyword>
<organism evidence="9 10">
    <name type="scientific">Pontibacter silvestris</name>
    <dbReference type="NCBI Taxonomy" id="2305183"/>
    <lineage>
        <taxon>Bacteria</taxon>
        <taxon>Pseudomonadati</taxon>
        <taxon>Bacteroidota</taxon>
        <taxon>Cytophagia</taxon>
        <taxon>Cytophagales</taxon>
        <taxon>Hymenobacteraceae</taxon>
        <taxon>Pontibacter</taxon>
    </lineage>
</organism>
<dbReference type="GO" id="GO:0005524">
    <property type="term" value="F:ATP binding"/>
    <property type="evidence" value="ECO:0007669"/>
    <property type="project" value="UniProtKB-KW"/>
</dbReference>
<protein>
    <recommendedName>
        <fullName evidence="2">histidine kinase</fullName>
        <ecNumber evidence="2">2.7.13.3</ecNumber>
    </recommendedName>
</protein>
<dbReference type="Pfam" id="PF13424">
    <property type="entry name" value="TPR_12"/>
    <property type="match status" value="2"/>
</dbReference>
<dbReference type="PANTHER" id="PTHR43547">
    <property type="entry name" value="TWO-COMPONENT HISTIDINE KINASE"/>
    <property type="match status" value="1"/>
</dbReference>
<dbReference type="InterPro" id="IPR036097">
    <property type="entry name" value="HisK_dim/P_sf"/>
</dbReference>
<dbReference type="PANTHER" id="PTHR43547:SF2">
    <property type="entry name" value="HYBRID SIGNAL TRANSDUCTION HISTIDINE KINASE C"/>
    <property type="match status" value="1"/>
</dbReference>
<dbReference type="SUPFAM" id="SSF48452">
    <property type="entry name" value="TPR-like"/>
    <property type="match status" value="2"/>
</dbReference>
<dbReference type="SMART" id="SM00028">
    <property type="entry name" value="TPR"/>
    <property type="match status" value="5"/>
</dbReference>
<dbReference type="SMART" id="SM00387">
    <property type="entry name" value="HATPase_c"/>
    <property type="match status" value="1"/>
</dbReference>
<keyword evidence="4" id="KW-0802">TPR repeat</keyword>
<comment type="catalytic activity">
    <reaction evidence="1">
        <text>ATP + protein L-histidine = ADP + protein N-phospho-L-histidine.</text>
        <dbReference type="EC" id="2.7.13.3"/>
    </reaction>
</comment>
<dbReference type="EC" id="2.7.13.3" evidence="2"/>
<dbReference type="PRINTS" id="PR00344">
    <property type="entry name" value="BCTRLSENSOR"/>
</dbReference>
<feature type="chain" id="PRO_5045615618" description="histidine kinase" evidence="7">
    <location>
        <begin position="18"/>
        <end position="674"/>
    </location>
</feature>
<keyword evidence="6" id="KW-0812">Transmembrane</keyword>
<evidence type="ECO:0000256" key="4">
    <source>
        <dbReference type="PROSITE-ProRule" id="PRU00339"/>
    </source>
</evidence>
<feature type="coiled-coil region" evidence="5">
    <location>
        <begin position="317"/>
        <end position="344"/>
    </location>
</feature>
<evidence type="ECO:0000313" key="9">
    <source>
        <dbReference type="EMBL" id="MFD2068639.1"/>
    </source>
</evidence>
<keyword evidence="3" id="KW-0597">Phosphoprotein</keyword>
<name>A0ABW4X1T9_9BACT</name>